<dbReference type="Gene3D" id="3.40.395.10">
    <property type="entry name" value="Adenoviral Proteinase, Chain A"/>
    <property type="match status" value="1"/>
</dbReference>
<feature type="compositionally biased region" description="Low complexity" evidence="1">
    <location>
        <begin position="977"/>
        <end position="992"/>
    </location>
</feature>
<organism evidence="3 4">
    <name type="scientific">Symbiodinium microadriaticum</name>
    <name type="common">Dinoflagellate</name>
    <name type="synonym">Zooxanthella microadriatica</name>
    <dbReference type="NCBI Taxonomy" id="2951"/>
    <lineage>
        <taxon>Eukaryota</taxon>
        <taxon>Sar</taxon>
        <taxon>Alveolata</taxon>
        <taxon>Dinophyceae</taxon>
        <taxon>Suessiales</taxon>
        <taxon>Symbiodiniaceae</taxon>
        <taxon>Symbiodinium</taxon>
    </lineage>
</organism>
<proteinExistence type="predicted"/>
<keyword evidence="2" id="KW-1133">Transmembrane helix</keyword>
<keyword evidence="4" id="KW-1185">Reference proteome</keyword>
<dbReference type="OrthoDB" id="417855at2759"/>
<dbReference type="Proteomes" id="UP000186817">
    <property type="component" value="Unassembled WGS sequence"/>
</dbReference>
<sequence length="1420" mass="157278">MLTLFLSITGGLPIVSIVVPFWGVTALDPLREVSPIAFASYLMYVSLTMFAIVNVVTGVFCNTAIESAQTDKVETLRGFFREMDDEETSVVSLKELQVIQYKRLFRFWKPDHPLADKPPLEKPAQPQGGRPLSSAMKEILAEVAREKELASADEVRDEARRVWHRRASGRPRKPEGAAPQKRLPEMPLAVQAKILKRMESELPAFASEQDFSAAMSRKMGMDRKSLKRLWQRKDKVLEQQSERNHSLLPRKHLAGKSGVRPAKGHRNSGRGWRLSGGGKKSAFPGVQKTLRAWFEEARAHGHSVKKRHLLTRWQFLLSSELLKLKSAKEAATDSFERARLDQKISEGEKQLQSSAKDAGKNRLKALLKDVGAKNLLPDLKTKLSEAEEQVSAKLTYQSLDHTLHLACFAPLEDLSARVAKPLEFRQNLGGLVVVCSDQIPLWIKAGSERELFADWEHRPLSQQHLRQRLRDHHLASSDQISPSGDVSGPVRPLLEAVKPSAKAASGSGQGQKRAFVDADSVRYRVTYEARQALYGLCKDPGPDGQPELSGRVLPGLLVVHGTHARLDNIDSSGRFLKDESFEFAGKLVCRKAGSSAGNLLRGWRDAREQAPHLFTQICVMSQPSANVDGIIFAWSQESLAAVAPASVHVRDCFAAAWSSSAAESLFYAQSLQTIIGPKLTASLQLTDTDFSRAFKSVAREAMDKLRHSGQTALLAAGEKEFWRASHVDMAKAVVEAQSEMSRRQASDDWIVSGLRRNGLLAYRPDFSKQTLVPLLDSECCGTSMGSARTKPSWLKDRFSWRDASGTPVKPDWSALQGAKVIADLVEWSYHHSESQDEALESQVSEAMLNVHEMPLDLQLPCIESGILTLSLDLQRSAWQKQLSADAKLLQKKAVKRDVKLMVSLARQKLRGKLLEAMRHRLTQMSRQQALQRLVPRASDVKPSLVKKAGLKHQKKMALGKAAKALAKAKALADKPSGDSAVVPSSAPSDPVSQKASEFNQANKGPLYGRVCRILREDSNCGKSGKCTLHNLLTNQVSLTGVGDASATVLLSADEVCELDPLWKSAKKWKNLRLKRDLKQMVLRACGGSSLFLEAASEFCAAEPLELLAFKKSFPQMLLDQHLRYAWELLRFNFSEPGTNWFMENKVCLLDPKLSAEVLAGKHPRPDLLQAALDRLCSENKVIFAPIWGQAPQHWTLLVLQRQDLSENFSVKYLDSLSEKHENCSVNAARLLSLILPTEVLPERSPSGTQKADECGFWVLANILSICSGLNLEGPSARGSRGKLVLELMSELKGWLVQLSGEQAKLAKDLATRQKDLDKTLKANRLRTEKLVAKSGHESDVHLGLVKLAKDLLNLGKEPEASDLSLEDKARVEQVRLSGLGVCSRCHWQSGCLDCDPKKLERYLVNKLRLELGLPPKPASG</sequence>
<gene>
    <name evidence="3" type="ORF">AK812_SmicGene26271</name>
</gene>
<accession>A0A1Q9D9T8</accession>
<protein>
    <submittedName>
        <fullName evidence="3">Uncharacterized protein</fullName>
    </submittedName>
</protein>
<reference evidence="3 4" key="1">
    <citation type="submission" date="2016-02" db="EMBL/GenBank/DDBJ databases">
        <title>Genome analysis of coral dinoflagellate symbionts highlights evolutionary adaptations to a symbiotic lifestyle.</title>
        <authorList>
            <person name="Aranda M."/>
            <person name="Li Y."/>
            <person name="Liew Y.J."/>
            <person name="Baumgarten S."/>
            <person name="Simakov O."/>
            <person name="Wilson M."/>
            <person name="Piel J."/>
            <person name="Ashoor H."/>
            <person name="Bougouffa S."/>
            <person name="Bajic V.B."/>
            <person name="Ryu T."/>
            <person name="Ravasi T."/>
            <person name="Bayer T."/>
            <person name="Micklem G."/>
            <person name="Kim H."/>
            <person name="Bhak J."/>
            <person name="Lajeunesse T.C."/>
            <person name="Voolstra C.R."/>
        </authorList>
    </citation>
    <scope>NUCLEOTIDE SEQUENCE [LARGE SCALE GENOMIC DNA]</scope>
    <source>
        <strain evidence="3 4">CCMP2467</strain>
    </source>
</reference>
<feature type="transmembrane region" description="Helical" evidence="2">
    <location>
        <begin position="36"/>
        <end position="60"/>
    </location>
</feature>
<keyword evidence="2" id="KW-0472">Membrane</keyword>
<evidence type="ECO:0000313" key="3">
    <source>
        <dbReference type="EMBL" id="OLP91964.1"/>
    </source>
</evidence>
<feature type="region of interest" description="Disordered" evidence="1">
    <location>
        <begin position="975"/>
        <end position="998"/>
    </location>
</feature>
<comment type="caution">
    <text evidence="3">The sequence shown here is derived from an EMBL/GenBank/DDBJ whole genome shotgun (WGS) entry which is preliminary data.</text>
</comment>
<evidence type="ECO:0000256" key="2">
    <source>
        <dbReference type="SAM" id="Phobius"/>
    </source>
</evidence>
<keyword evidence="2" id="KW-0812">Transmembrane</keyword>
<evidence type="ECO:0000313" key="4">
    <source>
        <dbReference type="Proteomes" id="UP000186817"/>
    </source>
</evidence>
<evidence type="ECO:0000256" key="1">
    <source>
        <dbReference type="SAM" id="MobiDB-lite"/>
    </source>
</evidence>
<feature type="transmembrane region" description="Helical" evidence="2">
    <location>
        <begin position="6"/>
        <end position="24"/>
    </location>
</feature>
<feature type="region of interest" description="Disordered" evidence="1">
    <location>
        <begin position="469"/>
        <end position="491"/>
    </location>
</feature>
<dbReference type="InterPro" id="IPR038765">
    <property type="entry name" value="Papain-like_cys_pep_sf"/>
</dbReference>
<dbReference type="SUPFAM" id="SSF54001">
    <property type="entry name" value="Cysteine proteinases"/>
    <property type="match status" value="1"/>
</dbReference>
<feature type="region of interest" description="Disordered" evidence="1">
    <location>
        <begin position="255"/>
        <end position="280"/>
    </location>
</feature>
<dbReference type="EMBL" id="LSRX01000641">
    <property type="protein sequence ID" value="OLP91964.1"/>
    <property type="molecule type" value="Genomic_DNA"/>
</dbReference>
<name>A0A1Q9D9T8_SYMMI</name>